<feature type="region of interest" description="Disordered" evidence="1">
    <location>
        <begin position="309"/>
        <end position="350"/>
    </location>
</feature>
<gene>
    <name evidence="2" type="ORF">B277_02933</name>
</gene>
<reference evidence="2 3" key="1">
    <citation type="journal article" date="2012" name="J. Bacteriol.">
        <title>Genome Sequence of Janibacter hoylei MTCC8307, Isolated from the Stratospheric Air.</title>
        <authorList>
            <person name="Pawar S.P."/>
            <person name="Dhotre D.P."/>
            <person name="Shetty S.A."/>
            <person name="Chowdhury S.P."/>
            <person name="Chaudhari B.L."/>
            <person name="Shouche Y.S."/>
        </authorList>
    </citation>
    <scope>NUCLEOTIDE SEQUENCE [LARGE SCALE GENOMIC DNA]</scope>
    <source>
        <strain evidence="2 3">PVAS-1</strain>
    </source>
</reference>
<comment type="caution">
    <text evidence="2">The sequence shown here is derived from an EMBL/GenBank/DDBJ whole genome shotgun (WGS) entry which is preliminary data.</text>
</comment>
<proteinExistence type="predicted"/>
<accession>K1EAA5</accession>
<dbReference type="STRING" id="1210046.B277_02933"/>
<sequence>MALASEMVTSARYRADFTAEHAATALSRMTTAVGAVSRVAAASVSRAADSHVRHRELTAIDALTRACRPAQNTPQGPVPGLVPAPGTLSASIADWATATQRALEPRQADARLIHTVPGDLQYLHAATTLVLGASTLSEDTPRLEIKAAADSLADAQEAWTQAAQAWPPQVGTQPAGRSDYEQLAATQRLHESIRHHLRAGRAWATPADIATRLDAPSTLRAIADLSPQIAATARKYAEVTRSLVEGGQIAIPARAITERGEQGLHLFDEVRRGAWVPLPESDPIAKRIVLSADAAGLASTDTEMQLRHTRTGDFRDLSASPPRAESRRPTRRADEPRRAVPDQPSTTPRM</sequence>
<dbReference type="Proteomes" id="UP000004474">
    <property type="component" value="Unassembled WGS sequence"/>
</dbReference>
<protein>
    <submittedName>
        <fullName evidence="2">Uncharacterized protein</fullName>
    </submittedName>
</protein>
<name>K1EAA5_9MICO</name>
<evidence type="ECO:0000313" key="2">
    <source>
        <dbReference type="EMBL" id="EKA62332.1"/>
    </source>
</evidence>
<evidence type="ECO:0000256" key="1">
    <source>
        <dbReference type="SAM" id="MobiDB-lite"/>
    </source>
</evidence>
<organism evidence="2 3">
    <name type="scientific">Janibacter hoylei PVAS-1</name>
    <dbReference type="NCBI Taxonomy" id="1210046"/>
    <lineage>
        <taxon>Bacteria</taxon>
        <taxon>Bacillati</taxon>
        <taxon>Actinomycetota</taxon>
        <taxon>Actinomycetes</taxon>
        <taxon>Micrococcales</taxon>
        <taxon>Intrasporangiaceae</taxon>
        <taxon>Janibacter</taxon>
    </lineage>
</organism>
<evidence type="ECO:0000313" key="3">
    <source>
        <dbReference type="Proteomes" id="UP000004474"/>
    </source>
</evidence>
<dbReference type="AlphaFoldDB" id="K1EAA5"/>
<dbReference type="RefSeq" id="WP_007924937.1">
    <property type="nucleotide sequence ID" value="NZ_ALWX01000010.1"/>
</dbReference>
<feature type="compositionally biased region" description="Basic and acidic residues" evidence="1">
    <location>
        <begin position="324"/>
        <end position="340"/>
    </location>
</feature>
<dbReference type="EMBL" id="ALWX01000010">
    <property type="protein sequence ID" value="EKA62332.1"/>
    <property type="molecule type" value="Genomic_DNA"/>
</dbReference>
<dbReference type="PATRIC" id="fig|1210046.3.peg.571"/>